<dbReference type="Gene3D" id="3.30.70.2020">
    <property type="match status" value="1"/>
</dbReference>
<keyword evidence="7" id="KW-0479">Metal-binding</keyword>
<comment type="pathway">
    <text evidence="2">Amino-acid biosynthesis; L-serine biosynthesis; L-serine from 3-phospho-D-glycerate: step 3/3.</text>
</comment>
<dbReference type="AlphaFoldDB" id="A0A1I1LRD3"/>
<evidence type="ECO:0000256" key="5">
    <source>
        <dbReference type="ARBA" id="ARBA00015196"/>
    </source>
</evidence>
<sequence length="337" mass="36755">MPSINLSQIQDKKLSEILTLGQWSMLSVTNLVITESSKIKHSEENYLLAFGCELTTNHLKQLGFFLQEEKIESVSICYYQPHEKLKPALVISCRCNIKSIKAKLNDLSEKLACQLSIFSNPPKLNQPGLLVMDMDSTAITIECIDEIARLANVYDEVASVTAQAMSGTLEFSESLKLRVAKLAGIDLSLIEQLKQDLPLMPGVSSLCELLKEKGWKLAIASGGFIPFAQRVQALLNLDLIHANALEVSDNTLTGNVVGVIVDAQEKANFLNKTAKAFDIDIEQTLAMGDGANDLKMMGNAGLGIAVHGKPKVAKTADVAINYGSLLQVAYFIDIPKF</sequence>
<keyword evidence="9" id="KW-0460">Magnesium</keyword>
<dbReference type="PANTHER" id="PTHR43344:SF2">
    <property type="entry name" value="PHOSPHOSERINE PHOSPHATASE"/>
    <property type="match status" value="1"/>
</dbReference>
<evidence type="ECO:0000256" key="2">
    <source>
        <dbReference type="ARBA" id="ARBA00005135"/>
    </source>
</evidence>
<keyword evidence="10" id="KW-0718">Serine biosynthesis</keyword>
<protein>
    <recommendedName>
        <fullName evidence="5">Phosphoserine phosphatase</fullName>
        <ecNumber evidence="4">3.1.3.3</ecNumber>
    </recommendedName>
    <alternativeName>
        <fullName evidence="11">O-phosphoserine phosphohydrolase</fullName>
    </alternativeName>
</protein>
<name>A0A1I1LRD3_9GAMM</name>
<dbReference type="GO" id="GO:0036424">
    <property type="term" value="F:L-phosphoserine phosphatase activity"/>
    <property type="evidence" value="ECO:0007669"/>
    <property type="project" value="InterPro"/>
</dbReference>
<feature type="active site" description="Nucleophile" evidence="14">
    <location>
        <position position="133"/>
    </location>
</feature>
<dbReference type="SFLD" id="SFLDG01136">
    <property type="entry name" value="C1.6:_Phosphoserine_Phosphatas"/>
    <property type="match status" value="1"/>
</dbReference>
<comment type="catalytic activity">
    <reaction evidence="12">
        <text>O-phospho-L-serine + H2O = L-serine + phosphate</text>
        <dbReference type="Rhea" id="RHEA:21208"/>
        <dbReference type="ChEBI" id="CHEBI:15377"/>
        <dbReference type="ChEBI" id="CHEBI:33384"/>
        <dbReference type="ChEBI" id="CHEBI:43474"/>
        <dbReference type="ChEBI" id="CHEBI:57524"/>
        <dbReference type="EC" id="3.1.3.3"/>
    </reaction>
</comment>
<comment type="similarity">
    <text evidence="3">Belongs to the HAD-like hydrolase superfamily. SerB family.</text>
</comment>
<dbReference type="SFLD" id="SFLDF00029">
    <property type="entry name" value="phosphoserine_phosphatase"/>
    <property type="match status" value="1"/>
</dbReference>
<keyword evidence="6" id="KW-0028">Amino-acid biosynthesis</keyword>
<dbReference type="OrthoDB" id="9792539at2"/>
<dbReference type="STRING" id="1123010.SAMN02745724_02477"/>
<keyword evidence="8" id="KW-0378">Hydrolase</keyword>
<dbReference type="NCBIfam" id="TIGR00338">
    <property type="entry name" value="serB"/>
    <property type="match status" value="1"/>
</dbReference>
<comment type="cofactor">
    <cofactor evidence="1">
        <name>Mg(2+)</name>
        <dbReference type="ChEBI" id="CHEBI:18420"/>
    </cofactor>
</comment>
<dbReference type="EC" id="3.1.3.3" evidence="4"/>
<dbReference type="PANTHER" id="PTHR43344">
    <property type="entry name" value="PHOSPHOSERINE PHOSPHATASE"/>
    <property type="match status" value="1"/>
</dbReference>
<keyword evidence="16" id="KW-1185">Reference proteome</keyword>
<feature type="active site" description="Proton donor" evidence="14">
    <location>
        <position position="135"/>
    </location>
</feature>
<dbReference type="InterPro" id="IPR023214">
    <property type="entry name" value="HAD_sf"/>
</dbReference>
<dbReference type="EMBL" id="FOLO01000017">
    <property type="protein sequence ID" value="SFC75684.1"/>
    <property type="molecule type" value="Genomic_DNA"/>
</dbReference>
<dbReference type="SUPFAM" id="SSF56784">
    <property type="entry name" value="HAD-like"/>
    <property type="match status" value="1"/>
</dbReference>
<evidence type="ECO:0000256" key="1">
    <source>
        <dbReference type="ARBA" id="ARBA00001946"/>
    </source>
</evidence>
<evidence type="ECO:0000313" key="15">
    <source>
        <dbReference type="EMBL" id="SFC75684.1"/>
    </source>
</evidence>
<evidence type="ECO:0000256" key="14">
    <source>
        <dbReference type="PIRSR" id="PIRSR604469-1"/>
    </source>
</evidence>
<evidence type="ECO:0000256" key="6">
    <source>
        <dbReference type="ARBA" id="ARBA00022605"/>
    </source>
</evidence>
<organism evidence="15 16">
    <name type="scientific">Pseudoalteromonas denitrificans DSM 6059</name>
    <dbReference type="NCBI Taxonomy" id="1123010"/>
    <lineage>
        <taxon>Bacteria</taxon>
        <taxon>Pseudomonadati</taxon>
        <taxon>Pseudomonadota</taxon>
        <taxon>Gammaproteobacteria</taxon>
        <taxon>Alteromonadales</taxon>
        <taxon>Pseudoalteromonadaceae</taxon>
        <taxon>Pseudoalteromonas</taxon>
    </lineage>
</organism>
<dbReference type="UniPathway" id="UPA00135">
    <property type="reaction ID" value="UER00198"/>
</dbReference>
<evidence type="ECO:0000256" key="4">
    <source>
        <dbReference type="ARBA" id="ARBA00012640"/>
    </source>
</evidence>
<evidence type="ECO:0000256" key="7">
    <source>
        <dbReference type="ARBA" id="ARBA00022723"/>
    </source>
</evidence>
<evidence type="ECO:0000313" key="16">
    <source>
        <dbReference type="Proteomes" id="UP000198862"/>
    </source>
</evidence>
<evidence type="ECO:0000256" key="8">
    <source>
        <dbReference type="ARBA" id="ARBA00022801"/>
    </source>
</evidence>
<comment type="catalytic activity">
    <reaction evidence="13">
        <text>O-phospho-D-serine + H2O = D-serine + phosphate</text>
        <dbReference type="Rhea" id="RHEA:24873"/>
        <dbReference type="ChEBI" id="CHEBI:15377"/>
        <dbReference type="ChEBI" id="CHEBI:35247"/>
        <dbReference type="ChEBI" id="CHEBI:43474"/>
        <dbReference type="ChEBI" id="CHEBI:58680"/>
        <dbReference type="EC" id="3.1.3.3"/>
    </reaction>
</comment>
<dbReference type="InterPro" id="IPR004469">
    <property type="entry name" value="PSP"/>
</dbReference>
<dbReference type="GO" id="GO:0005737">
    <property type="term" value="C:cytoplasm"/>
    <property type="evidence" value="ECO:0007669"/>
    <property type="project" value="TreeGrafter"/>
</dbReference>
<dbReference type="Pfam" id="PF00702">
    <property type="entry name" value="Hydrolase"/>
    <property type="match status" value="1"/>
</dbReference>
<dbReference type="CDD" id="cd07500">
    <property type="entry name" value="HAD_PSP"/>
    <property type="match status" value="1"/>
</dbReference>
<dbReference type="GO" id="GO:0000287">
    <property type="term" value="F:magnesium ion binding"/>
    <property type="evidence" value="ECO:0007669"/>
    <property type="project" value="TreeGrafter"/>
</dbReference>
<dbReference type="SFLD" id="SFLDS00003">
    <property type="entry name" value="Haloacid_Dehalogenase"/>
    <property type="match status" value="1"/>
</dbReference>
<evidence type="ECO:0000256" key="10">
    <source>
        <dbReference type="ARBA" id="ARBA00023299"/>
    </source>
</evidence>
<evidence type="ECO:0000256" key="3">
    <source>
        <dbReference type="ARBA" id="ARBA00009184"/>
    </source>
</evidence>
<evidence type="ECO:0000256" key="11">
    <source>
        <dbReference type="ARBA" id="ARBA00031693"/>
    </source>
</evidence>
<dbReference type="GO" id="GO:0006564">
    <property type="term" value="P:L-serine biosynthetic process"/>
    <property type="evidence" value="ECO:0007669"/>
    <property type="project" value="UniProtKB-KW"/>
</dbReference>
<dbReference type="InterPro" id="IPR036412">
    <property type="entry name" value="HAD-like_sf"/>
</dbReference>
<dbReference type="Gene3D" id="3.40.50.1000">
    <property type="entry name" value="HAD superfamily/HAD-like"/>
    <property type="match status" value="1"/>
</dbReference>
<dbReference type="NCBIfam" id="TIGR01488">
    <property type="entry name" value="HAD-SF-IB"/>
    <property type="match status" value="1"/>
</dbReference>
<dbReference type="RefSeq" id="WP_091984178.1">
    <property type="nucleotide sequence ID" value="NZ_FOLO01000017.1"/>
</dbReference>
<dbReference type="Proteomes" id="UP000198862">
    <property type="component" value="Unassembled WGS sequence"/>
</dbReference>
<dbReference type="Gene3D" id="1.10.150.210">
    <property type="entry name" value="Phosphoserine phosphatase, domain 2"/>
    <property type="match status" value="1"/>
</dbReference>
<gene>
    <name evidence="15" type="ORF">SAMN02745724_02477</name>
</gene>
<dbReference type="SFLD" id="SFLDG01137">
    <property type="entry name" value="C1.6.1:_Phosphoserine_Phosphat"/>
    <property type="match status" value="1"/>
</dbReference>
<evidence type="ECO:0000256" key="12">
    <source>
        <dbReference type="ARBA" id="ARBA00048138"/>
    </source>
</evidence>
<evidence type="ECO:0000256" key="9">
    <source>
        <dbReference type="ARBA" id="ARBA00022842"/>
    </source>
</evidence>
<accession>A0A1I1LRD3</accession>
<reference evidence="15 16" key="1">
    <citation type="submission" date="2016-10" db="EMBL/GenBank/DDBJ databases">
        <authorList>
            <person name="de Groot N.N."/>
        </authorList>
    </citation>
    <scope>NUCLEOTIDE SEQUENCE [LARGE SCALE GENOMIC DNA]</scope>
    <source>
        <strain evidence="15 16">DSM 6059</strain>
    </source>
</reference>
<evidence type="ECO:0000256" key="13">
    <source>
        <dbReference type="ARBA" id="ARBA00048523"/>
    </source>
</evidence>
<proteinExistence type="inferred from homology"/>
<dbReference type="InterPro" id="IPR050582">
    <property type="entry name" value="HAD-like_SerB"/>
</dbReference>